<keyword evidence="5" id="KW-1185">Reference proteome</keyword>
<dbReference type="SUPFAM" id="SSF48371">
    <property type="entry name" value="ARM repeat"/>
    <property type="match status" value="1"/>
</dbReference>
<organism evidence="4 5">
    <name type="scientific">Ficus carica</name>
    <name type="common">Common fig</name>
    <dbReference type="NCBI Taxonomy" id="3494"/>
    <lineage>
        <taxon>Eukaryota</taxon>
        <taxon>Viridiplantae</taxon>
        <taxon>Streptophyta</taxon>
        <taxon>Embryophyta</taxon>
        <taxon>Tracheophyta</taxon>
        <taxon>Spermatophyta</taxon>
        <taxon>Magnoliopsida</taxon>
        <taxon>eudicotyledons</taxon>
        <taxon>Gunneridae</taxon>
        <taxon>Pentapetalae</taxon>
        <taxon>rosids</taxon>
        <taxon>fabids</taxon>
        <taxon>Rosales</taxon>
        <taxon>Moraceae</taxon>
        <taxon>Ficeae</taxon>
        <taxon>Ficus</taxon>
    </lineage>
</organism>
<dbReference type="Gene3D" id="1.25.10.10">
    <property type="entry name" value="Leucine-rich Repeat Variant"/>
    <property type="match status" value="2"/>
</dbReference>
<gene>
    <name evidence="4" type="ORF">TIFTF001_009651</name>
</gene>
<name>A0AA88D1H5_FICCA</name>
<evidence type="ECO:0000313" key="5">
    <source>
        <dbReference type="Proteomes" id="UP001187192"/>
    </source>
</evidence>
<feature type="domain" description="U3 small nucleolar RNA-associated protein 20 C-terminal" evidence="3">
    <location>
        <begin position="1169"/>
        <end position="1287"/>
    </location>
</feature>
<dbReference type="InterPro" id="IPR046523">
    <property type="entry name" value="UTP20_dom"/>
</dbReference>
<dbReference type="GO" id="GO:0032040">
    <property type="term" value="C:small-subunit processome"/>
    <property type="evidence" value="ECO:0007669"/>
    <property type="project" value="TreeGrafter"/>
</dbReference>
<dbReference type="GO" id="GO:0030686">
    <property type="term" value="C:90S preribosome"/>
    <property type="evidence" value="ECO:0007669"/>
    <property type="project" value="TreeGrafter"/>
</dbReference>
<dbReference type="InterPro" id="IPR016024">
    <property type="entry name" value="ARM-type_fold"/>
</dbReference>
<dbReference type="InterPro" id="IPR011430">
    <property type="entry name" value="UTP20_N"/>
</dbReference>
<dbReference type="InterPro" id="IPR052575">
    <property type="entry name" value="SSU_processome_comp_20"/>
</dbReference>
<dbReference type="Proteomes" id="UP001187192">
    <property type="component" value="Unassembled WGS sequence"/>
</dbReference>
<evidence type="ECO:0000259" key="1">
    <source>
        <dbReference type="Pfam" id="PF07539"/>
    </source>
</evidence>
<feature type="domain" description="U3 small nucleolar RNA-associated protein 20 N-terminal" evidence="1">
    <location>
        <begin position="2"/>
        <end position="159"/>
    </location>
</feature>
<dbReference type="EMBL" id="BTGU01000011">
    <property type="protein sequence ID" value="GMN40435.1"/>
    <property type="molecule type" value="Genomic_DNA"/>
</dbReference>
<evidence type="ECO:0008006" key="6">
    <source>
        <dbReference type="Google" id="ProtNLM"/>
    </source>
</evidence>
<accession>A0AA88D1H5</accession>
<evidence type="ECO:0000313" key="4">
    <source>
        <dbReference type="EMBL" id="GMN40435.1"/>
    </source>
</evidence>
<proteinExistence type="predicted"/>
<dbReference type="InterPro" id="IPR057525">
    <property type="entry name" value="UTP20_C"/>
</dbReference>
<dbReference type="InterPro" id="IPR011989">
    <property type="entry name" value="ARM-like"/>
</dbReference>
<reference evidence="4" key="1">
    <citation type="submission" date="2023-07" db="EMBL/GenBank/DDBJ databases">
        <title>draft genome sequence of fig (Ficus carica).</title>
        <authorList>
            <person name="Takahashi T."/>
            <person name="Nishimura K."/>
        </authorList>
    </citation>
    <scope>NUCLEOTIDE SEQUENCE</scope>
</reference>
<sequence length="1292" mass="147113">MDMLLPFLAWGAQNSDNLVEAVRVIQGTVPILKSQITKTILNAVSPLFISIDRDMRSCLCDLLETLAQEDSSISNLAKLVHDLNATSAVEVGGLDYDVIVSTYEKINIDFFYTVDVDKALVILSHCVYDMSSEELILRHSAYRLLLLFVQFTKLVLEEDHTSLEMPRKMTTTDYEASVRKEWIKLLREMVLTIPNVANLNSLKPLSDEKDTEVDFFNNIIHLQKHRRARALSRFTDKVDSSFMLEGITNKVFVPLFFNMLFEAREGKDESLGNACIQALASISGHMEWDSYYSLLMTCFKKININQDMQKIFLRLICSILDQFHFSDAKGTKTSGSLVTLRKCGNSSMEPDIQACLRKAVLPKIQKLLDSDSDKVNVNISLAALKVLKLLPGDIMDSKLPSIIHRNSKFLKNRMESIRDEARSALAACLKELGLEYLQFIVRILQSTLKRGYELHVLGYSLNFILSKTLTAPVSGKMDYCLEELLFVVETDILGDVAKEKEVEKIALKIKETKKRKSFETLKLIAQSVTFKSHALKVLSPVTSQLQKHLTPKLKSKLESMLNHIAEGFECNPTVVEADLYIFLYQLIAKWFEGNQSKVGCLPTAEEEENNSVDGKITSTVQVKSAKLPSSHLTTVFALGMLHKRVMNIRSGENDVQLLSRLDPFVPLLANCLNRKYEDVLSASLRCLAPLVRLPLPSIASEGDKMKGVVFDIVQSTGNTGSRLMMSSLKLLTALLWGHRVTLSSKELHSLIQLPVFVDLEKDPSKVALSLLKAIVCRKLVVPEIYDISTRVSKLMVTSQVESVRKKCDEILLRFLLDYQLTGQRLQQHLDSLVSDLCQHPSGRKAVLEMLRAIIEKFPKTVVDDQSQTLFIHLSVCLTNDQDKDVRLMTGTVIKLLISRITTRSVHLSIDRGISWYMGENPQLWSAAAQVLALLAEAVEGGFARQITNSVLPMVKSIFESAISRSRDYFDEDSRPFWKEAYYSMVMLEKMLRKFDGLWLQGDLEDIWVAICELLSHPHIWVRDVSSRLIRFYFDAVEKCGRGNHYFLTNPNRLFVIVASLCDRLKAEIIGNAARDTIKQNLVFAIHRVHSFRGRDPQEFWATLQQREQDRFIQSLKLLDSEGLPMFLSIASGNFDENGGRRNEDIWRMLVSSMLKKMGKIALQMEDVQMKIIFSSFAEIISKIDNENRLLYAREVMLPLYKVHEGFAGKMISDDAKQFAQEMWEGLEKLLDSQSFSQVYNEIRRSLKSKRDKRKREEKLMAVVNPMRNARRKLRIAAKHRAHKKRKIMAMKL</sequence>
<comment type="caution">
    <text evidence="4">The sequence shown here is derived from an EMBL/GenBank/DDBJ whole genome shotgun (WGS) entry which is preliminary data.</text>
</comment>
<evidence type="ECO:0000259" key="3">
    <source>
        <dbReference type="Pfam" id="PF23099"/>
    </source>
</evidence>
<feature type="domain" description="U3 small nucleolar RNA-associated protein 20" evidence="2">
    <location>
        <begin position="371"/>
        <end position="587"/>
    </location>
</feature>
<evidence type="ECO:0000259" key="2">
    <source>
        <dbReference type="Pfam" id="PF20416"/>
    </source>
</evidence>
<dbReference type="PANTHER" id="PTHR17695:SF11">
    <property type="entry name" value="SMALL SUBUNIT PROCESSOME COMPONENT 20 HOMOLOG"/>
    <property type="match status" value="1"/>
</dbReference>
<dbReference type="PANTHER" id="PTHR17695">
    <property type="entry name" value="SMALL SUBUNIT PROCESSOME COMPONENT 20 HOMOLOG"/>
    <property type="match status" value="1"/>
</dbReference>
<dbReference type="Pfam" id="PF23099">
    <property type="entry name" value="UTP20_C"/>
    <property type="match status" value="1"/>
</dbReference>
<protein>
    <recommendedName>
        <fullName evidence="6">ARM repeat superfamily protein</fullName>
    </recommendedName>
</protein>
<dbReference type="Pfam" id="PF20416">
    <property type="entry name" value="UTP20"/>
    <property type="match status" value="1"/>
</dbReference>
<dbReference type="Pfam" id="PF07539">
    <property type="entry name" value="UTP20_N"/>
    <property type="match status" value="1"/>
</dbReference>